<dbReference type="Pfam" id="PF03767">
    <property type="entry name" value="Acid_phosphat_B"/>
    <property type="match status" value="1"/>
</dbReference>
<dbReference type="PANTHER" id="PTHR31284">
    <property type="entry name" value="ACID PHOSPHATASE-LIKE PROTEIN"/>
    <property type="match status" value="1"/>
</dbReference>
<dbReference type="GO" id="GO:0009279">
    <property type="term" value="C:cell outer membrane"/>
    <property type="evidence" value="ECO:0007669"/>
    <property type="project" value="InterPro"/>
</dbReference>
<dbReference type="InterPro" id="IPR006423">
    <property type="entry name" value="Lipo_e_P4"/>
</dbReference>
<accession>A0A7W9EFD8</accession>
<reference evidence="2 3" key="1">
    <citation type="submission" date="2020-08" db="EMBL/GenBank/DDBJ databases">
        <title>Genomic Encyclopedia of Type Strains, Phase IV (KMG-IV): sequencing the most valuable type-strain genomes for metagenomic binning, comparative biology and taxonomic classification.</title>
        <authorList>
            <person name="Goeker M."/>
        </authorList>
    </citation>
    <scope>NUCLEOTIDE SEQUENCE [LARGE SCALE GENOMIC DNA]</scope>
    <source>
        <strain evidence="2 3">DSM 25079</strain>
    </source>
</reference>
<organism evidence="2 3">
    <name type="scientific">Sphingobium boeckii</name>
    <dbReference type="NCBI Taxonomy" id="1082345"/>
    <lineage>
        <taxon>Bacteria</taxon>
        <taxon>Pseudomonadati</taxon>
        <taxon>Pseudomonadota</taxon>
        <taxon>Alphaproteobacteria</taxon>
        <taxon>Sphingomonadales</taxon>
        <taxon>Sphingomonadaceae</taxon>
        <taxon>Sphingobium</taxon>
    </lineage>
</organism>
<dbReference type="AlphaFoldDB" id="A0A7W9EFD8"/>
<dbReference type="Gene3D" id="3.40.50.1000">
    <property type="entry name" value="HAD superfamily/HAD-like"/>
    <property type="match status" value="1"/>
</dbReference>
<keyword evidence="2" id="KW-0449">Lipoprotein</keyword>
<name>A0A7W9EFD8_9SPHN</name>
<protein>
    <submittedName>
        <fullName evidence="2">5'-nucleotidase (Lipoprotein e(P4) family)</fullName>
    </submittedName>
</protein>
<dbReference type="SFLD" id="SFLDS00003">
    <property type="entry name" value="Haloacid_Dehalogenase"/>
    <property type="match status" value="1"/>
</dbReference>
<dbReference type="SUPFAM" id="SSF56784">
    <property type="entry name" value="HAD-like"/>
    <property type="match status" value="1"/>
</dbReference>
<evidence type="ECO:0000313" key="2">
    <source>
        <dbReference type="EMBL" id="MBB5685596.1"/>
    </source>
</evidence>
<evidence type="ECO:0000313" key="3">
    <source>
        <dbReference type="Proteomes" id="UP000549617"/>
    </source>
</evidence>
<gene>
    <name evidence="2" type="ORF">FHS49_001604</name>
</gene>
<keyword evidence="3" id="KW-1185">Reference proteome</keyword>
<evidence type="ECO:0000256" key="1">
    <source>
        <dbReference type="ARBA" id="ARBA00022729"/>
    </source>
</evidence>
<dbReference type="RefSeq" id="WP_184017046.1">
    <property type="nucleotide sequence ID" value="NZ_JACIJC010000002.1"/>
</dbReference>
<dbReference type="EMBL" id="JACIJC010000002">
    <property type="protein sequence ID" value="MBB5685596.1"/>
    <property type="molecule type" value="Genomic_DNA"/>
</dbReference>
<dbReference type="InterPro" id="IPR005519">
    <property type="entry name" value="Acid_phosphat_B-like"/>
</dbReference>
<comment type="caution">
    <text evidence="2">The sequence shown here is derived from an EMBL/GenBank/DDBJ whole genome shotgun (WGS) entry which is preliminary data.</text>
</comment>
<keyword evidence="1" id="KW-0732">Signal</keyword>
<dbReference type="InterPro" id="IPR036412">
    <property type="entry name" value="HAD-like_sf"/>
</dbReference>
<dbReference type="PANTHER" id="PTHR31284:SF10">
    <property type="entry name" value="ACID PHOSPHATASE-LIKE PROTEIN"/>
    <property type="match status" value="1"/>
</dbReference>
<dbReference type="Proteomes" id="UP000549617">
    <property type="component" value="Unassembled WGS sequence"/>
</dbReference>
<sequence>MGASGCAQQHISQASSAPAMPPPAFQYLYGSGEGAAISVQAYQALTRYVLGGAAESRVLVADATLDAPRWEACEAKPKAVVLDADETALLNLGVEEWEARAPGPFDEKRWERWEKTGDQAVTAVPGAVDAFAALRQAGVAIIFNTNRSAVTAEGTERALAAAGLGSFKHGETLFLKGDVDGKSGKDGRRAEIAKRFCVVALVGDQLGDFSDRFAIASVAARRAAVTSGPIAKLWGQGWFVLPNPVYGSALKGGFDDVFPADKSWIDPVEEK</sequence>
<dbReference type="InterPro" id="IPR023214">
    <property type="entry name" value="HAD_sf"/>
</dbReference>
<proteinExistence type="predicted"/>
<dbReference type="SFLD" id="SFLDG01125">
    <property type="entry name" value="C1.1:_Acid_Phosphatase_Like"/>
    <property type="match status" value="1"/>
</dbReference>